<dbReference type="GeneID" id="29073701"/>
<dbReference type="PROSITE" id="PS00389">
    <property type="entry name" value="ATPASE_DELTA"/>
    <property type="match status" value="1"/>
</dbReference>
<dbReference type="GO" id="GO:0016020">
    <property type="term" value="C:membrane"/>
    <property type="evidence" value="ECO:0007669"/>
    <property type="project" value="UniProtKB-SubCell"/>
</dbReference>
<keyword evidence="4" id="KW-0375">Hydrogen ion transport</keyword>
<proteinExistence type="inferred from homology"/>
<dbReference type="RefSeq" id="YP_009297221.1">
    <property type="nucleotide sequence ID" value="NC_031175.1"/>
</dbReference>
<comment type="subcellular location">
    <subcellularLocation>
        <location evidence="1">Membrane</location>
    </subcellularLocation>
</comment>
<dbReference type="InterPro" id="IPR026015">
    <property type="entry name" value="ATP_synth_OSCP/delta_N_sf"/>
</dbReference>
<evidence type="ECO:0000256" key="1">
    <source>
        <dbReference type="ARBA" id="ARBA00004370"/>
    </source>
</evidence>
<name>A0A1C9CDZ4_PORSO</name>
<accession>A0A1C9CDZ4</accession>
<feature type="coiled-coil region" evidence="8">
    <location>
        <begin position="14"/>
        <end position="41"/>
    </location>
</feature>
<dbReference type="GO" id="GO:0046933">
    <property type="term" value="F:proton-transporting ATP synthase activity, rotational mechanism"/>
    <property type="evidence" value="ECO:0007669"/>
    <property type="project" value="InterPro"/>
</dbReference>
<evidence type="ECO:0000256" key="8">
    <source>
        <dbReference type="SAM" id="Coils"/>
    </source>
</evidence>
<dbReference type="PANTHER" id="PTHR11910">
    <property type="entry name" value="ATP SYNTHASE DELTA CHAIN"/>
    <property type="match status" value="1"/>
</dbReference>
<reference evidence="9" key="1">
    <citation type="journal article" date="2016" name="BMC Biol.">
        <title>Parallel evolution of highly conserved plastid genome architecture in red seaweeds and seed plants.</title>
        <authorList>
            <person name="Lee J."/>
            <person name="Cho C.H."/>
            <person name="Park S.I."/>
            <person name="Choi J.W."/>
            <person name="Song H.S."/>
            <person name="West J.A."/>
            <person name="Bhattacharya D."/>
            <person name="Yoon H.S."/>
        </authorList>
    </citation>
    <scope>NUCLEOTIDE SEQUENCE</scope>
</reference>
<sequence length="183" mass="20611">MSDKKISSKIAQPYAEALIELAIAKKELEEVTQDIKNINTTISENNDLVTVLKNPLIANVKKKQIVESIFKDTVNKTTLDFIKLIIDRNRVILLSKICEEFIKISYRKAGITIANVVTSIPFTEKQYNLLISKIKALTNSQQVEIKVEVDEDLIGGFTIQLGSRVIDSSLKGQLQQMATYLNR</sequence>
<keyword evidence="5" id="KW-0406">Ion transport</keyword>
<keyword evidence="8" id="KW-0175">Coiled coil</keyword>
<dbReference type="Gene3D" id="1.10.520.20">
    <property type="entry name" value="N-terminal domain of the delta subunit of the F1F0-ATP synthase"/>
    <property type="match status" value="1"/>
</dbReference>
<dbReference type="EMBL" id="KX284720">
    <property type="protein sequence ID" value="AOM66564.1"/>
    <property type="molecule type" value="Genomic_DNA"/>
</dbReference>
<dbReference type="AlphaFoldDB" id="A0A1C9CDZ4"/>
<geneLocation type="plastid" evidence="9"/>
<dbReference type="PRINTS" id="PR00125">
    <property type="entry name" value="ATPASEDELTA"/>
</dbReference>
<protein>
    <submittedName>
        <fullName evidence="9">ATP synthase CF1 delta subunit</fullName>
    </submittedName>
</protein>
<evidence type="ECO:0000256" key="7">
    <source>
        <dbReference type="ARBA" id="ARBA00023310"/>
    </source>
</evidence>
<keyword evidence="7" id="KW-0066">ATP synthesis</keyword>
<evidence type="ECO:0000256" key="2">
    <source>
        <dbReference type="ARBA" id="ARBA00007046"/>
    </source>
</evidence>
<dbReference type="SUPFAM" id="SSF47928">
    <property type="entry name" value="N-terminal domain of the delta subunit of the F1F0-ATP synthase"/>
    <property type="match status" value="1"/>
</dbReference>
<evidence type="ECO:0000256" key="5">
    <source>
        <dbReference type="ARBA" id="ARBA00023065"/>
    </source>
</evidence>
<evidence type="ECO:0000256" key="3">
    <source>
        <dbReference type="ARBA" id="ARBA00022448"/>
    </source>
</evidence>
<dbReference type="InterPro" id="IPR000711">
    <property type="entry name" value="ATPase_OSCP/dsu"/>
</dbReference>
<comment type="similarity">
    <text evidence="2">Belongs to the ATPase delta chain family.</text>
</comment>
<evidence type="ECO:0000313" key="9">
    <source>
        <dbReference type="EMBL" id="AOM66564.1"/>
    </source>
</evidence>
<evidence type="ECO:0000256" key="6">
    <source>
        <dbReference type="ARBA" id="ARBA00023136"/>
    </source>
</evidence>
<dbReference type="Pfam" id="PF00213">
    <property type="entry name" value="OSCP"/>
    <property type="match status" value="1"/>
</dbReference>
<keyword evidence="9" id="KW-0934">Plastid</keyword>
<keyword evidence="6" id="KW-0472">Membrane</keyword>
<dbReference type="InterPro" id="IPR020781">
    <property type="entry name" value="ATPase_OSCP/d_CS"/>
</dbReference>
<dbReference type="HAMAP" id="MF_01416">
    <property type="entry name" value="ATP_synth_delta_bact"/>
    <property type="match status" value="1"/>
</dbReference>
<keyword evidence="3" id="KW-0813">Transport</keyword>
<dbReference type="NCBIfam" id="TIGR01145">
    <property type="entry name" value="ATP_synt_delta"/>
    <property type="match status" value="1"/>
</dbReference>
<organism evidence="9">
    <name type="scientific">Porphyridium sordidum</name>
    <name type="common">Red alga</name>
    <dbReference type="NCBI Taxonomy" id="28024"/>
    <lineage>
        <taxon>Eukaryota</taxon>
        <taxon>Rhodophyta</taxon>
        <taxon>Bangiophyceae</taxon>
        <taxon>Porphyridiales</taxon>
        <taxon>Porphyridiaceae</taxon>
        <taxon>Porphyridium</taxon>
    </lineage>
</organism>
<evidence type="ECO:0000256" key="4">
    <source>
        <dbReference type="ARBA" id="ARBA00022781"/>
    </source>
</evidence>
<gene>
    <name evidence="9" type="primary">atpD</name>
    <name evidence="9" type="ORF">Psor_089</name>
</gene>